<protein>
    <recommendedName>
        <fullName evidence="2">Tyrosine recombinase XerC</fullName>
    </recommendedName>
</protein>
<organism evidence="1">
    <name type="scientific">termite gut metagenome</name>
    <dbReference type="NCBI Taxonomy" id="433724"/>
    <lineage>
        <taxon>unclassified sequences</taxon>
        <taxon>metagenomes</taxon>
        <taxon>organismal metagenomes</taxon>
    </lineage>
</organism>
<dbReference type="EMBL" id="SNRY01001432">
    <property type="protein sequence ID" value="KAA6330982.1"/>
    <property type="molecule type" value="Genomic_DNA"/>
</dbReference>
<sequence length="92" mass="10832">MIEEFEKYLEKKGYSIFTPSGKPSTTYNYAKVRIPRICEREGITVQKLADNINFYVEKYDKLGSESEFGSKSKNAYICALKRFEEFVKVFKY</sequence>
<name>A0A5J4RBA9_9ZZZZ</name>
<evidence type="ECO:0008006" key="2">
    <source>
        <dbReference type="Google" id="ProtNLM"/>
    </source>
</evidence>
<dbReference type="AlphaFoldDB" id="A0A5J4RBA9"/>
<gene>
    <name evidence="1" type="ORF">EZS27_020372</name>
</gene>
<comment type="caution">
    <text evidence="1">The sequence shown here is derived from an EMBL/GenBank/DDBJ whole genome shotgun (WGS) entry which is preliminary data.</text>
</comment>
<accession>A0A5J4RBA9</accession>
<evidence type="ECO:0000313" key="1">
    <source>
        <dbReference type="EMBL" id="KAA6330982.1"/>
    </source>
</evidence>
<reference evidence="1" key="1">
    <citation type="submission" date="2019-03" db="EMBL/GenBank/DDBJ databases">
        <title>Single cell metagenomics reveals metabolic interactions within the superorganism composed of flagellate Streblomastix strix and complex community of Bacteroidetes bacteria on its surface.</title>
        <authorList>
            <person name="Treitli S.C."/>
            <person name="Kolisko M."/>
            <person name="Husnik F."/>
            <person name="Keeling P."/>
            <person name="Hampl V."/>
        </authorList>
    </citation>
    <scope>NUCLEOTIDE SEQUENCE</scope>
    <source>
        <strain evidence="1">STM</strain>
    </source>
</reference>
<proteinExistence type="predicted"/>